<dbReference type="EMBL" id="BDDD01001234">
    <property type="protein sequence ID" value="GAV74424.1"/>
    <property type="molecule type" value="Genomic_DNA"/>
</dbReference>
<dbReference type="PANTHER" id="PTHR33064:SF37">
    <property type="entry name" value="RIBONUCLEASE H"/>
    <property type="match status" value="1"/>
</dbReference>
<organism evidence="2 3">
    <name type="scientific">Cephalotus follicularis</name>
    <name type="common">Albany pitcher plant</name>
    <dbReference type="NCBI Taxonomy" id="3775"/>
    <lineage>
        <taxon>Eukaryota</taxon>
        <taxon>Viridiplantae</taxon>
        <taxon>Streptophyta</taxon>
        <taxon>Embryophyta</taxon>
        <taxon>Tracheophyta</taxon>
        <taxon>Spermatophyta</taxon>
        <taxon>Magnoliopsida</taxon>
        <taxon>eudicotyledons</taxon>
        <taxon>Gunneridae</taxon>
        <taxon>Pentapetalae</taxon>
        <taxon>rosids</taxon>
        <taxon>fabids</taxon>
        <taxon>Oxalidales</taxon>
        <taxon>Cephalotaceae</taxon>
        <taxon>Cephalotus</taxon>
    </lineage>
</organism>
<dbReference type="InParanoid" id="A0A1Q3C2D7"/>
<accession>A0A1Q3C2D7</accession>
<keyword evidence="3" id="KW-1185">Reference proteome</keyword>
<dbReference type="InterPro" id="IPR041577">
    <property type="entry name" value="RT_RNaseH_2"/>
</dbReference>
<comment type="caution">
    <text evidence="2">The sequence shown here is derived from an EMBL/GenBank/DDBJ whole genome shotgun (WGS) entry which is preliminary data.</text>
</comment>
<proteinExistence type="predicted"/>
<dbReference type="PANTHER" id="PTHR33064">
    <property type="entry name" value="POL PROTEIN"/>
    <property type="match status" value="1"/>
</dbReference>
<dbReference type="Proteomes" id="UP000187406">
    <property type="component" value="Unassembled WGS sequence"/>
</dbReference>
<dbReference type="InterPro" id="IPR051320">
    <property type="entry name" value="Viral_Replic_Matur_Polypro"/>
</dbReference>
<sequence>MDTHNQLIKQIKNHAKEIPCLHLAFSSVFKIVETYVSDIGYNDILKQIINNQEQLVKYTSGSWNHAQLNYLTIKKEILVIMLCIQNFQSDILNQNFLLEYIVLPPILF</sequence>
<evidence type="ECO:0000313" key="2">
    <source>
        <dbReference type="EMBL" id="GAV74424.1"/>
    </source>
</evidence>
<dbReference type="SUPFAM" id="SSF56672">
    <property type="entry name" value="DNA/RNA polymerases"/>
    <property type="match status" value="1"/>
</dbReference>
<feature type="domain" description="Reverse transcriptase/retrotransposon-derived protein RNase H-like" evidence="1">
    <location>
        <begin position="2"/>
        <end position="97"/>
    </location>
</feature>
<dbReference type="InterPro" id="IPR043502">
    <property type="entry name" value="DNA/RNA_pol_sf"/>
</dbReference>
<dbReference type="OrthoDB" id="10055717at2759"/>
<gene>
    <name evidence="2" type="ORF">CFOL_v3_17904</name>
</gene>
<protein>
    <recommendedName>
        <fullName evidence="1">Reverse transcriptase/retrotransposon-derived protein RNase H-like domain-containing protein</fullName>
    </recommendedName>
</protein>
<name>A0A1Q3C2D7_CEPFO</name>
<reference evidence="3" key="1">
    <citation type="submission" date="2016-04" db="EMBL/GenBank/DDBJ databases">
        <title>Cephalotus genome sequencing.</title>
        <authorList>
            <person name="Fukushima K."/>
            <person name="Hasebe M."/>
            <person name="Fang X."/>
        </authorList>
    </citation>
    <scope>NUCLEOTIDE SEQUENCE [LARGE SCALE GENOMIC DNA]</scope>
    <source>
        <strain evidence="3">cv. St1</strain>
    </source>
</reference>
<evidence type="ECO:0000259" key="1">
    <source>
        <dbReference type="Pfam" id="PF17919"/>
    </source>
</evidence>
<evidence type="ECO:0000313" key="3">
    <source>
        <dbReference type="Proteomes" id="UP000187406"/>
    </source>
</evidence>
<dbReference type="AlphaFoldDB" id="A0A1Q3C2D7"/>
<dbReference type="Pfam" id="PF17919">
    <property type="entry name" value="RT_RNaseH_2"/>
    <property type="match status" value="1"/>
</dbReference>